<protein>
    <submittedName>
        <fullName evidence="1">Uncharacterized protein</fullName>
    </submittedName>
</protein>
<evidence type="ECO:0000313" key="1">
    <source>
        <dbReference type="EMBL" id="CDH45114.1"/>
    </source>
</evidence>
<name>A0A7U7GBM9_9GAMM</name>
<dbReference type="EMBL" id="CBTK010000123">
    <property type="protein sequence ID" value="CDH45114.1"/>
    <property type="molecule type" value="Genomic_DNA"/>
</dbReference>
<reference evidence="1 2" key="1">
    <citation type="journal article" date="2014" name="ISME J.">
        <title>Candidatus Competibacter-lineage genomes retrieved from metagenomes reveal functional metabolic diversity.</title>
        <authorList>
            <person name="McIlroy S.J."/>
            <person name="Albertsen M."/>
            <person name="Andresen E.K."/>
            <person name="Saunders A.M."/>
            <person name="Kristiansen R."/>
            <person name="Stokholm-Bjerregaard M."/>
            <person name="Nielsen K.L."/>
            <person name="Nielsen P.H."/>
        </authorList>
    </citation>
    <scope>NUCLEOTIDE SEQUENCE [LARGE SCALE GENOMIC DNA]</scope>
    <source>
        <strain evidence="1 2">Run_B_J11</strain>
    </source>
</reference>
<evidence type="ECO:0000313" key="2">
    <source>
        <dbReference type="Proteomes" id="UP000019184"/>
    </source>
</evidence>
<dbReference type="Proteomes" id="UP000019184">
    <property type="component" value="Unassembled WGS sequence"/>
</dbReference>
<accession>A0A7U7GBM9</accession>
<dbReference type="AlphaFoldDB" id="A0A7U7GBM9"/>
<organism evidence="1 2">
    <name type="scientific">Candidatus Contendobacter odensis Run_B_J11</name>
    <dbReference type="NCBI Taxonomy" id="1400861"/>
    <lineage>
        <taxon>Bacteria</taxon>
        <taxon>Pseudomonadati</taxon>
        <taxon>Pseudomonadota</taxon>
        <taxon>Gammaproteobacteria</taxon>
        <taxon>Candidatus Competibacteraceae</taxon>
        <taxon>Candidatus Contendibacter</taxon>
    </lineage>
</organism>
<sequence>MESCWKFPLTGPLTMPITLAVPLDRPEVRVLSSRMEEDDTLLIEVESTQPFQGCRFHTS</sequence>
<comment type="caution">
    <text evidence="1">The sequence shown here is derived from an EMBL/GenBank/DDBJ whole genome shotgun (WGS) entry which is preliminary data.</text>
</comment>
<keyword evidence="2" id="KW-1185">Reference proteome</keyword>
<gene>
    <name evidence="1" type="ORF">BN874_2090004</name>
</gene>
<proteinExistence type="predicted"/>